<dbReference type="Proteomes" id="UP000275281">
    <property type="component" value="Unassembled WGS sequence"/>
</dbReference>
<sequence>MHITLSNLRAVYTAIFCCLFTIGCTSKPDIHIYAKYLSDEQKATLERGFDNANYDIIFNNLDFPSSINQNTIIYSLLLSDPDVISLAERISDQNNLPVINTQALTKGNHWYTTNAIAVFLIPDNPAGQTDVFVEDLIQTYQGHKCPPKLTLTLKANGAYQFSHSTELAYGTMKLQGKWKYRQFPYIEFWAEGDTYASQYFEIRKSFEKDIVGEISFIDLFPANTGYFPAGCVFRHGVRT</sequence>
<name>A0A3N5ZAE3_9ALTE</name>
<evidence type="ECO:0000313" key="2">
    <source>
        <dbReference type="Proteomes" id="UP000275281"/>
    </source>
</evidence>
<evidence type="ECO:0000313" key="1">
    <source>
        <dbReference type="EMBL" id="RPJ68054.1"/>
    </source>
</evidence>
<dbReference type="OrthoDB" id="5700077at2"/>
<dbReference type="AlphaFoldDB" id="A0A3N5ZAE3"/>
<keyword evidence="2" id="KW-1185">Reference proteome</keyword>
<gene>
    <name evidence="1" type="ORF">DRW07_01170</name>
</gene>
<accession>A0A3N5ZAE3</accession>
<dbReference type="RefSeq" id="WP_124026056.1">
    <property type="nucleotide sequence ID" value="NZ_JBHRSN010000005.1"/>
</dbReference>
<protein>
    <submittedName>
        <fullName evidence="1">Uncharacterized protein</fullName>
    </submittedName>
</protein>
<proteinExistence type="predicted"/>
<comment type="caution">
    <text evidence="1">The sequence shown here is derived from an EMBL/GenBank/DDBJ whole genome shotgun (WGS) entry which is preliminary data.</text>
</comment>
<dbReference type="EMBL" id="RPOK01000001">
    <property type="protein sequence ID" value="RPJ68054.1"/>
    <property type="molecule type" value="Genomic_DNA"/>
</dbReference>
<organism evidence="1 2">
    <name type="scientific">Alteromonas sediminis</name>
    <dbReference type="NCBI Taxonomy" id="2259342"/>
    <lineage>
        <taxon>Bacteria</taxon>
        <taxon>Pseudomonadati</taxon>
        <taxon>Pseudomonadota</taxon>
        <taxon>Gammaproteobacteria</taxon>
        <taxon>Alteromonadales</taxon>
        <taxon>Alteromonadaceae</taxon>
        <taxon>Alteromonas/Salinimonas group</taxon>
        <taxon>Alteromonas</taxon>
    </lineage>
</organism>
<reference evidence="1 2" key="1">
    <citation type="submission" date="2018-11" db="EMBL/GenBank/DDBJ databases">
        <authorList>
            <person name="Ye M.-Q."/>
            <person name="Du Z.-J."/>
        </authorList>
    </citation>
    <scope>NUCLEOTIDE SEQUENCE [LARGE SCALE GENOMIC DNA]</scope>
    <source>
        <strain evidence="1 2">U0105</strain>
    </source>
</reference>